<accession>A0A7J7I5I0</accession>
<dbReference type="GO" id="GO:0000054">
    <property type="term" value="P:ribosomal subunit export from nucleus"/>
    <property type="evidence" value="ECO:0007669"/>
    <property type="project" value="TreeGrafter"/>
</dbReference>
<dbReference type="PROSITE" id="PS50103">
    <property type="entry name" value="ZF_C3H1"/>
    <property type="match status" value="1"/>
</dbReference>
<keyword evidence="2" id="KW-0342">GTP-binding</keyword>
<name>A0A7J7I5I0_CAMSI</name>
<evidence type="ECO:0000259" key="4">
    <source>
        <dbReference type="PROSITE" id="PS50103"/>
    </source>
</evidence>
<keyword evidence="1" id="KW-0547">Nucleotide-binding</keyword>
<comment type="caution">
    <text evidence="5">The sequence shown here is derived from an EMBL/GenBank/DDBJ whole genome shotgun (WGS) entry which is preliminary data.</text>
</comment>
<dbReference type="GO" id="GO:0005525">
    <property type="term" value="F:GTP binding"/>
    <property type="evidence" value="ECO:0007669"/>
    <property type="project" value="UniProtKB-KW"/>
</dbReference>
<feature type="domain" description="C3H1-type" evidence="4">
    <location>
        <begin position="96"/>
        <end position="120"/>
    </location>
</feature>
<keyword evidence="3" id="KW-0863">Zinc-finger</keyword>
<dbReference type="GO" id="GO:0005634">
    <property type="term" value="C:nucleus"/>
    <property type="evidence" value="ECO:0007669"/>
    <property type="project" value="TreeGrafter"/>
</dbReference>
<protein>
    <recommendedName>
        <fullName evidence="4">C3H1-type domain-containing protein</fullName>
    </recommendedName>
</protein>
<feature type="zinc finger region" description="C3H1-type" evidence="3">
    <location>
        <begin position="96"/>
        <end position="120"/>
    </location>
</feature>
<gene>
    <name evidence="5" type="ORF">HYC85_001264</name>
</gene>
<dbReference type="InterPro" id="IPR000571">
    <property type="entry name" value="Znf_CCCH"/>
</dbReference>
<dbReference type="PANTHER" id="PTHR24071:SF33">
    <property type="entry name" value="GTP-BINDING NUCLEAR PROTEIN RAN-1"/>
    <property type="match status" value="1"/>
</dbReference>
<reference evidence="6" key="1">
    <citation type="journal article" date="2020" name="Nat. Commun.">
        <title>Genome assembly of wild tea tree DASZ reveals pedigree and selection history of tea varieties.</title>
        <authorList>
            <person name="Zhang W."/>
            <person name="Zhang Y."/>
            <person name="Qiu H."/>
            <person name="Guo Y."/>
            <person name="Wan H."/>
            <person name="Zhang X."/>
            <person name="Scossa F."/>
            <person name="Alseekh S."/>
            <person name="Zhang Q."/>
            <person name="Wang P."/>
            <person name="Xu L."/>
            <person name="Schmidt M.H."/>
            <person name="Jia X."/>
            <person name="Li D."/>
            <person name="Zhu A."/>
            <person name="Guo F."/>
            <person name="Chen W."/>
            <person name="Ni D."/>
            <person name="Usadel B."/>
            <person name="Fernie A.R."/>
            <person name="Wen W."/>
        </authorList>
    </citation>
    <scope>NUCLEOTIDE SEQUENCE [LARGE SCALE GENOMIC DNA]</scope>
    <source>
        <strain evidence="6">cv. G240</strain>
    </source>
</reference>
<evidence type="ECO:0000313" key="6">
    <source>
        <dbReference type="Proteomes" id="UP000593564"/>
    </source>
</evidence>
<sequence>MEFWALPNQQIVDYPSFKLVIVGDVGTGKTTIVKRHLTGEVEKKYEPPIAVEVHPLDFFTNCGKSNFIAGILLGKRNSVVLEMVTRAIQHDVVGANCLMYYSRTGICKFGVSCKFHHPRNGGGSMSNT</sequence>
<keyword evidence="6" id="KW-1185">Reference proteome</keyword>
<dbReference type="InterPro" id="IPR027417">
    <property type="entry name" value="P-loop_NTPase"/>
</dbReference>
<evidence type="ECO:0000256" key="1">
    <source>
        <dbReference type="ARBA" id="ARBA00022741"/>
    </source>
</evidence>
<dbReference type="PANTHER" id="PTHR24071">
    <property type="entry name" value="RAN GTPASE"/>
    <property type="match status" value="1"/>
</dbReference>
<dbReference type="GO" id="GO:0006606">
    <property type="term" value="P:protein import into nucleus"/>
    <property type="evidence" value="ECO:0007669"/>
    <property type="project" value="TreeGrafter"/>
</dbReference>
<evidence type="ECO:0000256" key="3">
    <source>
        <dbReference type="PROSITE-ProRule" id="PRU00723"/>
    </source>
</evidence>
<organism evidence="5 6">
    <name type="scientific">Camellia sinensis</name>
    <name type="common">Tea plant</name>
    <name type="synonym">Thea sinensis</name>
    <dbReference type="NCBI Taxonomy" id="4442"/>
    <lineage>
        <taxon>Eukaryota</taxon>
        <taxon>Viridiplantae</taxon>
        <taxon>Streptophyta</taxon>
        <taxon>Embryophyta</taxon>
        <taxon>Tracheophyta</taxon>
        <taxon>Spermatophyta</taxon>
        <taxon>Magnoliopsida</taxon>
        <taxon>eudicotyledons</taxon>
        <taxon>Gunneridae</taxon>
        <taxon>Pentapetalae</taxon>
        <taxon>asterids</taxon>
        <taxon>Ericales</taxon>
        <taxon>Theaceae</taxon>
        <taxon>Camellia</taxon>
    </lineage>
</organism>
<dbReference type="Proteomes" id="UP000593564">
    <property type="component" value="Unassembled WGS sequence"/>
</dbReference>
<keyword evidence="3" id="KW-0862">Zinc</keyword>
<dbReference type="EMBL" id="JACBKZ010000001">
    <property type="protein sequence ID" value="KAF5960055.1"/>
    <property type="molecule type" value="Genomic_DNA"/>
</dbReference>
<evidence type="ECO:0000313" key="5">
    <source>
        <dbReference type="EMBL" id="KAF5960055.1"/>
    </source>
</evidence>
<dbReference type="Pfam" id="PF08477">
    <property type="entry name" value="Roc"/>
    <property type="match status" value="1"/>
</dbReference>
<keyword evidence="3" id="KW-0479">Metal-binding</keyword>
<dbReference type="GO" id="GO:0005737">
    <property type="term" value="C:cytoplasm"/>
    <property type="evidence" value="ECO:0007669"/>
    <property type="project" value="TreeGrafter"/>
</dbReference>
<dbReference type="Pfam" id="PF00642">
    <property type="entry name" value="zf-CCCH"/>
    <property type="match status" value="1"/>
</dbReference>
<dbReference type="Gene3D" id="3.40.50.300">
    <property type="entry name" value="P-loop containing nucleotide triphosphate hydrolases"/>
    <property type="match status" value="1"/>
</dbReference>
<dbReference type="GO" id="GO:0008270">
    <property type="term" value="F:zinc ion binding"/>
    <property type="evidence" value="ECO:0007669"/>
    <property type="project" value="UniProtKB-KW"/>
</dbReference>
<proteinExistence type="predicted"/>
<dbReference type="GO" id="GO:0003924">
    <property type="term" value="F:GTPase activity"/>
    <property type="evidence" value="ECO:0007669"/>
    <property type="project" value="InterPro"/>
</dbReference>
<reference evidence="5 6" key="2">
    <citation type="submission" date="2020-07" db="EMBL/GenBank/DDBJ databases">
        <title>Genome assembly of wild tea tree DASZ reveals pedigree and selection history of tea varieties.</title>
        <authorList>
            <person name="Zhang W."/>
        </authorList>
    </citation>
    <scope>NUCLEOTIDE SEQUENCE [LARGE SCALE GENOMIC DNA]</scope>
    <source>
        <strain evidence="6">cv. G240</strain>
        <tissue evidence="5">Leaf</tissue>
    </source>
</reference>
<dbReference type="SUPFAM" id="SSF52540">
    <property type="entry name" value="P-loop containing nucleoside triphosphate hydrolases"/>
    <property type="match status" value="1"/>
</dbReference>
<evidence type="ECO:0000256" key="2">
    <source>
        <dbReference type="ARBA" id="ARBA00023134"/>
    </source>
</evidence>
<dbReference type="InterPro" id="IPR002041">
    <property type="entry name" value="Ran_GTPase"/>
</dbReference>
<dbReference type="AlphaFoldDB" id="A0A7J7I5I0"/>